<gene>
    <name evidence="4" type="ORF">BHK69_16185</name>
</gene>
<feature type="compositionally biased region" description="Pro residues" evidence="2">
    <location>
        <begin position="31"/>
        <end position="56"/>
    </location>
</feature>
<dbReference type="GO" id="GO:0016020">
    <property type="term" value="C:membrane"/>
    <property type="evidence" value="ECO:0007669"/>
    <property type="project" value="UniProtKB-UniRule"/>
</dbReference>
<evidence type="ECO:0000259" key="3">
    <source>
        <dbReference type="PROSITE" id="PS51123"/>
    </source>
</evidence>
<dbReference type="Proteomes" id="UP000094969">
    <property type="component" value="Chromosome"/>
</dbReference>
<evidence type="ECO:0000313" key="5">
    <source>
        <dbReference type="Proteomes" id="UP000094969"/>
    </source>
</evidence>
<dbReference type="KEGG" id="bvv:BHK69_16185"/>
<feature type="region of interest" description="Disordered" evidence="2">
    <location>
        <begin position="1"/>
        <end position="133"/>
    </location>
</feature>
<evidence type="ECO:0000256" key="1">
    <source>
        <dbReference type="PROSITE-ProRule" id="PRU00473"/>
    </source>
</evidence>
<dbReference type="Pfam" id="PF00691">
    <property type="entry name" value="OmpA"/>
    <property type="match status" value="1"/>
</dbReference>
<dbReference type="InterPro" id="IPR050330">
    <property type="entry name" value="Bact_OuterMem_StrucFunc"/>
</dbReference>
<dbReference type="Pfam" id="PF09850">
    <property type="entry name" value="DotU"/>
    <property type="match status" value="1"/>
</dbReference>
<dbReference type="InterPro" id="IPR006665">
    <property type="entry name" value="OmpA-like"/>
</dbReference>
<dbReference type="NCBIfam" id="NF038228">
    <property type="entry name" value="IcmH_DotU_IVB"/>
    <property type="match status" value="1"/>
</dbReference>
<keyword evidence="1" id="KW-0472">Membrane</keyword>
<evidence type="ECO:0000313" key="4">
    <source>
        <dbReference type="EMBL" id="AOO81783.1"/>
    </source>
</evidence>
<keyword evidence="5" id="KW-1185">Reference proteome</keyword>
<accession>A0A1D7U330</accession>
<feature type="compositionally biased region" description="Low complexity" evidence="2">
    <location>
        <begin position="70"/>
        <end position="91"/>
    </location>
</feature>
<name>A0A1D7U330_9HYPH</name>
<feature type="compositionally biased region" description="Pro residues" evidence="2">
    <location>
        <begin position="92"/>
        <end position="117"/>
    </location>
</feature>
<protein>
    <recommendedName>
        <fullName evidence="3">OmpA-like domain-containing protein</fullName>
    </recommendedName>
</protein>
<dbReference type="Gene3D" id="1.25.40.590">
    <property type="entry name" value="Type IV / VI secretion system, DotU"/>
    <property type="match status" value="1"/>
</dbReference>
<feature type="domain" description="OmpA-like" evidence="3">
    <location>
        <begin position="407"/>
        <end position="527"/>
    </location>
</feature>
<dbReference type="InterPro" id="IPR017733">
    <property type="entry name" value="OmpA-like_dom_proteobacteria"/>
</dbReference>
<dbReference type="InterPro" id="IPR017732">
    <property type="entry name" value="T4/T6SS_DotU"/>
</dbReference>
<dbReference type="STRING" id="1526658.BHK69_16185"/>
<feature type="region of interest" description="Disordered" evidence="2">
    <location>
        <begin position="497"/>
        <end position="516"/>
    </location>
</feature>
<evidence type="ECO:0000256" key="2">
    <source>
        <dbReference type="SAM" id="MobiDB-lite"/>
    </source>
</evidence>
<dbReference type="RefSeq" id="WP_069690993.1">
    <property type="nucleotide sequence ID" value="NZ_CP017147.1"/>
</dbReference>
<dbReference type="CDD" id="cd07185">
    <property type="entry name" value="OmpA_C-like"/>
    <property type="match status" value="1"/>
</dbReference>
<reference evidence="4 5" key="1">
    <citation type="journal article" date="2015" name="Antonie Van Leeuwenhoek">
        <title>Bosea vaviloviae sp. nov., a new species of slow-growing rhizobia isolated from nodules of the relict species Vavilovia formosa (Stev.) Fed.</title>
        <authorList>
            <person name="Safronova V.I."/>
            <person name="Kuznetsova I.G."/>
            <person name="Sazanova A.L."/>
            <person name="Kimeklis A.K."/>
            <person name="Belimov A.A."/>
            <person name="Andronov E.E."/>
            <person name="Pinaev A.G."/>
            <person name="Chizhevskaya E.P."/>
            <person name="Pukhaev A.R."/>
            <person name="Popov K.P."/>
            <person name="Willems A."/>
            <person name="Tikhonovich I.A."/>
        </authorList>
    </citation>
    <scope>NUCLEOTIDE SEQUENCE [LARGE SCALE GENOMIC DNA]</scope>
    <source>
        <strain evidence="4 5">Vaf18</strain>
    </source>
</reference>
<dbReference type="OrthoDB" id="345640at2"/>
<feature type="compositionally biased region" description="Low complexity" evidence="2">
    <location>
        <begin position="118"/>
        <end position="127"/>
    </location>
</feature>
<dbReference type="PANTHER" id="PTHR30329:SF19">
    <property type="entry name" value="OUTER MEMBRANE PROTEIN, OMPA FAMILY"/>
    <property type="match status" value="1"/>
</dbReference>
<dbReference type="SUPFAM" id="SSF103088">
    <property type="entry name" value="OmpA-like"/>
    <property type="match status" value="1"/>
</dbReference>
<dbReference type="NCBIfam" id="TIGR03349">
    <property type="entry name" value="IV_VI_DotU"/>
    <property type="match status" value="1"/>
</dbReference>
<dbReference type="EMBL" id="CP017147">
    <property type="protein sequence ID" value="AOO81783.1"/>
    <property type="molecule type" value="Genomic_DNA"/>
</dbReference>
<dbReference type="InterPro" id="IPR036737">
    <property type="entry name" value="OmpA-like_sf"/>
</dbReference>
<sequence>MTEPKDPFEPAYNPNERTVVRPNPGGRRPLAPSPPTQQPEQPGPFTPSAYPPPPASYHPASGYQPPPSYPQADPNAAAQDAWADAPGQSYPQPAPPPYQPPPAQSYAPPPQPVPQPQAPGSVPQVAPREMPVAPNDNPIMSAAAPILSILGRLRVALAYASFSQLMDQVAGAIQRFEADVTGAGIGQDQAKQAKYTLCATADDIVQNIPAQDRQLWTQYSMLSRFFGERTGGIRFFEELDRAKQDPILNYNVLELQHACLALGFQGVHRTSAGGPATLQTIQRNLYETLRRVKQRVNQELSPRWQGQDMTARGTTVRIPFWAMASLAGVLLLAMYLTLRSLLSSGSDAVIDDVGRIFPTTDVSIERRVVQPVKPTPPPPIKTTQLERIRAALATEIGEQKLAVDSVSTGIIVRVNSFASFEPGKATVIDAFRPLAKRIAQTLEKEPGQIKVTGHSDNTPIKTVRFANNYELSVERAKAVGALLTEDLSDKKRILADGKGDTAPIASNDTIEGRARNRRVDVQIPHER</sequence>
<dbReference type="PROSITE" id="PS51123">
    <property type="entry name" value="OMPA_2"/>
    <property type="match status" value="1"/>
</dbReference>
<dbReference type="Gene3D" id="3.30.1330.60">
    <property type="entry name" value="OmpA-like domain"/>
    <property type="match status" value="1"/>
</dbReference>
<organism evidence="4 5">
    <name type="scientific">Bosea vaviloviae</name>
    <dbReference type="NCBI Taxonomy" id="1526658"/>
    <lineage>
        <taxon>Bacteria</taxon>
        <taxon>Pseudomonadati</taxon>
        <taxon>Pseudomonadota</taxon>
        <taxon>Alphaproteobacteria</taxon>
        <taxon>Hyphomicrobiales</taxon>
        <taxon>Boseaceae</taxon>
        <taxon>Bosea</taxon>
    </lineage>
</organism>
<dbReference type="PANTHER" id="PTHR30329">
    <property type="entry name" value="STATOR ELEMENT OF FLAGELLAR MOTOR COMPLEX"/>
    <property type="match status" value="1"/>
</dbReference>
<proteinExistence type="predicted"/>
<dbReference type="AlphaFoldDB" id="A0A1D7U330"/>
<dbReference type="NCBIfam" id="TIGR03350">
    <property type="entry name" value="type_VI_ompA"/>
    <property type="match status" value="1"/>
</dbReference>
<dbReference type="InterPro" id="IPR038522">
    <property type="entry name" value="T4/T6SS_DotU_sf"/>
</dbReference>